<reference evidence="1 2" key="1">
    <citation type="journal article" date="2014" name="Agronomy (Basel)">
        <title>A Draft Genome Sequence for Ensete ventricosum, the Drought-Tolerant Tree Against Hunger.</title>
        <authorList>
            <person name="Harrison J."/>
            <person name="Moore K.A."/>
            <person name="Paszkiewicz K."/>
            <person name="Jones T."/>
            <person name="Grant M."/>
            <person name="Ambacheew D."/>
            <person name="Muzemil S."/>
            <person name="Studholme D.J."/>
        </authorList>
    </citation>
    <scope>NUCLEOTIDE SEQUENCE [LARGE SCALE GENOMIC DNA]</scope>
</reference>
<evidence type="ECO:0000313" key="2">
    <source>
        <dbReference type="Proteomes" id="UP000287651"/>
    </source>
</evidence>
<comment type="caution">
    <text evidence="1">The sequence shown here is derived from an EMBL/GenBank/DDBJ whole genome shotgun (WGS) entry which is preliminary data.</text>
</comment>
<evidence type="ECO:0008006" key="3">
    <source>
        <dbReference type="Google" id="ProtNLM"/>
    </source>
</evidence>
<organism evidence="1 2">
    <name type="scientific">Ensete ventricosum</name>
    <name type="common">Abyssinian banana</name>
    <name type="synonym">Musa ensete</name>
    <dbReference type="NCBI Taxonomy" id="4639"/>
    <lineage>
        <taxon>Eukaryota</taxon>
        <taxon>Viridiplantae</taxon>
        <taxon>Streptophyta</taxon>
        <taxon>Embryophyta</taxon>
        <taxon>Tracheophyta</taxon>
        <taxon>Spermatophyta</taxon>
        <taxon>Magnoliopsida</taxon>
        <taxon>Liliopsida</taxon>
        <taxon>Zingiberales</taxon>
        <taxon>Musaceae</taxon>
        <taxon>Ensete</taxon>
    </lineage>
</organism>
<dbReference type="AlphaFoldDB" id="A0A426XDE3"/>
<feature type="non-terminal residue" evidence="1">
    <location>
        <position position="1"/>
    </location>
</feature>
<sequence length="58" mass="6330">ICVIFFESISRRTSIDSFVALGLGPEAVSLAVLNYGDNPVKVTDFVKGYSILREMGFS</sequence>
<protein>
    <recommendedName>
        <fullName evidence="3">UBA domain-containing protein</fullName>
    </recommendedName>
</protein>
<accession>A0A426XDE3</accession>
<gene>
    <name evidence="1" type="ORF">B296_00054493</name>
</gene>
<proteinExistence type="predicted"/>
<evidence type="ECO:0000313" key="1">
    <source>
        <dbReference type="EMBL" id="RRT37470.1"/>
    </source>
</evidence>
<dbReference type="EMBL" id="AMZH03022258">
    <property type="protein sequence ID" value="RRT37470.1"/>
    <property type="molecule type" value="Genomic_DNA"/>
</dbReference>
<dbReference type="Proteomes" id="UP000287651">
    <property type="component" value="Unassembled WGS sequence"/>
</dbReference>
<name>A0A426XDE3_ENSVE</name>